<evidence type="ECO:0000313" key="2">
    <source>
        <dbReference type="EMBL" id="SEP79759.1"/>
    </source>
</evidence>
<dbReference type="Proteomes" id="UP000198833">
    <property type="component" value="Unassembled WGS sequence"/>
</dbReference>
<keyword evidence="3" id="KW-1185">Reference proteome</keyword>
<keyword evidence="1" id="KW-1133">Transmembrane helix</keyword>
<proteinExistence type="predicted"/>
<keyword evidence="1" id="KW-0472">Membrane</keyword>
<keyword evidence="1" id="KW-0812">Transmembrane</keyword>
<reference evidence="2 3" key="1">
    <citation type="submission" date="2016-10" db="EMBL/GenBank/DDBJ databases">
        <authorList>
            <person name="de Groot N.N."/>
        </authorList>
    </citation>
    <scope>NUCLEOTIDE SEQUENCE [LARGE SCALE GENOMIC DNA]</scope>
    <source>
        <strain evidence="2 3">DSM 15695</strain>
    </source>
</reference>
<evidence type="ECO:0000313" key="3">
    <source>
        <dbReference type="Proteomes" id="UP000198833"/>
    </source>
</evidence>
<organism evidence="2 3">
    <name type="scientific">Ignavigranum ruoffiae</name>
    <dbReference type="NCBI Taxonomy" id="89093"/>
    <lineage>
        <taxon>Bacteria</taxon>
        <taxon>Bacillati</taxon>
        <taxon>Bacillota</taxon>
        <taxon>Bacilli</taxon>
        <taxon>Lactobacillales</taxon>
        <taxon>Aerococcaceae</taxon>
        <taxon>Ignavigranum</taxon>
    </lineage>
</organism>
<feature type="transmembrane region" description="Helical" evidence="1">
    <location>
        <begin position="6"/>
        <end position="23"/>
    </location>
</feature>
<name>A0A1H9ASZ0_9LACT</name>
<gene>
    <name evidence="2" type="ORF">SAMN04488558_10267</name>
</gene>
<evidence type="ECO:0000256" key="1">
    <source>
        <dbReference type="SAM" id="Phobius"/>
    </source>
</evidence>
<dbReference type="InterPro" id="IPR018770">
    <property type="entry name" value="ChloroindolylP_hydrolase"/>
</dbReference>
<sequence>MTRQNLWAGILSSLAFLLMFLLFKWYWLISLLLAVGIFIAVYLISQPANKIGNIDLDNLKNGLEIKDLYVAAQQDLQKMKEDHQALANSRLKEQVQHLIQIADDIMLYLADHPREISKSRHFLEYYFDTAAKIINNYHQIHLTHISNQKLEQIGQKTSESVSLLDQIFTKQLEAYHEDKLFALEIETDLLEKTIKLGGDLR</sequence>
<dbReference type="EMBL" id="FOEN01000002">
    <property type="protein sequence ID" value="SEP79759.1"/>
    <property type="molecule type" value="Genomic_DNA"/>
</dbReference>
<feature type="transmembrane region" description="Helical" evidence="1">
    <location>
        <begin position="28"/>
        <end position="45"/>
    </location>
</feature>
<accession>A0A1H9ASZ0</accession>
<dbReference type="STRING" id="89093.SAMN04488558_10267"/>
<protein>
    <submittedName>
        <fullName evidence="2">5-bromo-4-chloroindolyl phosphate hydrolysis protein</fullName>
    </submittedName>
</protein>
<dbReference type="OrthoDB" id="1624905at2"/>
<dbReference type="AlphaFoldDB" id="A0A1H9ASZ0"/>
<dbReference type="Pfam" id="PF10112">
    <property type="entry name" value="Halogen_Hydrol"/>
    <property type="match status" value="1"/>
</dbReference>
<dbReference type="RefSeq" id="WP_092570447.1">
    <property type="nucleotide sequence ID" value="NZ_FOEN01000002.1"/>
</dbReference>